<protein>
    <submittedName>
        <fullName evidence="1">Uncharacterized protein</fullName>
    </submittedName>
</protein>
<proteinExistence type="predicted"/>
<organism evidence="1 2">
    <name type="scientific">Fistulina hepatica ATCC 64428</name>
    <dbReference type="NCBI Taxonomy" id="1128425"/>
    <lineage>
        <taxon>Eukaryota</taxon>
        <taxon>Fungi</taxon>
        <taxon>Dikarya</taxon>
        <taxon>Basidiomycota</taxon>
        <taxon>Agaricomycotina</taxon>
        <taxon>Agaricomycetes</taxon>
        <taxon>Agaricomycetidae</taxon>
        <taxon>Agaricales</taxon>
        <taxon>Fistulinaceae</taxon>
        <taxon>Fistulina</taxon>
    </lineage>
</organism>
<feature type="non-terminal residue" evidence="1">
    <location>
        <position position="1"/>
    </location>
</feature>
<name>A0A0D7A083_9AGAR</name>
<keyword evidence="2" id="KW-1185">Reference proteome</keyword>
<evidence type="ECO:0000313" key="2">
    <source>
        <dbReference type="Proteomes" id="UP000054144"/>
    </source>
</evidence>
<reference evidence="1 2" key="1">
    <citation type="journal article" date="2015" name="Fungal Genet. Biol.">
        <title>Evolution of novel wood decay mechanisms in Agaricales revealed by the genome sequences of Fistulina hepatica and Cylindrobasidium torrendii.</title>
        <authorList>
            <person name="Floudas D."/>
            <person name="Held B.W."/>
            <person name="Riley R."/>
            <person name="Nagy L.G."/>
            <person name="Koehler G."/>
            <person name="Ransdell A.S."/>
            <person name="Younus H."/>
            <person name="Chow J."/>
            <person name="Chiniquy J."/>
            <person name="Lipzen A."/>
            <person name="Tritt A."/>
            <person name="Sun H."/>
            <person name="Haridas S."/>
            <person name="LaButti K."/>
            <person name="Ohm R.A."/>
            <person name="Kues U."/>
            <person name="Blanchette R.A."/>
            <person name="Grigoriev I.V."/>
            <person name="Minto R.E."/>
            <person name="Hibbett D.S."/>
        </authorList>
    </citation>
    <scope>NUCLEOTIDE SEQUENCE [LARGE SCALE GENOMIC DNA]</scope>
    <source>
        <strain evidence="1 2">ATCC 64428</strain>
    </source>
</reference>
<gene>
    <name evidence="1" type="ORF">FISHEDRAFT_26934</name>
</gene>
<dbReference type="AlphaFoldDB" id="A0A0D7A083"/>
<dbReference type="EMBL" id="KN882115">
    <property type="protein sequence ID" value="KIY43190.1"/>
    <property type="molecule type" value="Genomic_DNA"/>
</dbReference>
<feature type="non-terminal residue" evidence="1">
    <location>
        <position position="105"/>
    </location>
</feature>
<dbReference type="OrthoDB" id="9547406at2759"/>
<dbReference type="Proteomes" id="UP000054144">
    <property type="component" value="Unassembled WGS sequence"/>
</dbReference>
<sequence length="105" mass="11690">QVIKTVKKLEVHVICAQHNPAIAAQKRAAKISKIRDELLALPPMSRIKLRVSAGVFEVSLVRVIEETSSVEVLWDRGVSREFKWGTIIFGNTEGPVQQKPSEFGP</sequence>
<accession>A0A0D7A083</accession>
<evidence type="ECO:0000313" key="1">
    <source>
        <dbReference type="EMBL" id="KIY43190.1"/>
    </source>
</evidence>